<comment type="caution">
    <text evidence="1">The sequence shown here is derived from an EMBL/GenBank/DDBJ whole genome shotgun (WGS) entry which is preliminary data.</text>
</comment>
<protein>
    <submittedName>
        <fullName evidence="1">CRAL-TRIO domain-containing protein</fullName>
    </submittedName>
</protein>
<name>A0ACB8KYG6_CITSI</name>
<evidence type="ECO:0000313" key="1">
    <source>
        <dbReference type="EMBL" id="KAH9759334.1"/>
    </source>
</evidence>
<sequence length="167" mass="19159">MYSQEDQELLLDKLQVFKIQGRDKHGRSVLRVIGKIFPARLVSVEVLNKYLQDKIFPKLREAPFSMVYVHTGVQRSQNYPGISALRSIYDAIPTDVQDHLEHVYFVHPSLQARLFLATFGRLIFSGGSPSERSVCLFDAICVRYHLLAEPRCSNYKSISRVKETTTL</sequence>
<keyword evidence="2" id="KW-1185">Reference proteome</keyword>
<dbReference type="EMBL" id="CM039174">
    <property type="protein sequence ID" value="KAH9759334.1"/>
    <property type="molecule type" value="Genomic_DNA"/>
</dbReference>
<reference evidence="2" key="1">
    <citation type="journal article" date="2023" name="Hortic. Res.">
        <title>A chromosome-level phased genome enabling allele-level studies in sweet orange: a case study on citrus Huanglongbing tolerance.</title>
        <authorList>
            <person name="Wu B."/>
            <person name="Yu Q."/>
            <person name="Deng Z."/>
            <person name="Duan Y."/>
            <person name="Luo F."/>
            <person name="Gmitter F. Jr."/>
        </authorList>
    </citation>
    <scope>NUCLEOTIDE SEQUENCE [LARGE SCALE GENOMIC DNA]</scope>
    <source>
        <strain evidence="2">cv. Valencia</strain>
    </source>
</reference>
<dbReference type="Proteomes" id="UP000829398">
    <property type="component" value="Chromosome 5"/>
</dbReference>
<gene>
    <name evidence="1" type="ORF">KPL71_016962</name>
</gene>
<accession>A0ACB8KYG6</accession>
<organism evidence="1 2">
    <name type="scientific">Citrus sinensis</name>
    <name type="common">Sweet orange</name>
    <name type="synonym">Citrus aurantium var. sinensis</name>
    <dbReference type="NCBI Taxonomy" id="2711"/>
    <lineage>
        <taxon>Eukaryota</taxon>
        <taxon>Viridiplantae</taxon>
        <taxon>Streptophyta</taxon>
        <taxon>Embryophyta</taxon>
        <taxon>Tracheophyta</taxon>
        <taxon>Spermatophyta</taxon>
        <taxon>Magnoliopsida</taxon>
        <taxon>eudicotyledons</taxon>
        <taxon>Gunneridae</taxon>
        <taxon>Pentapetalae</taxon>
        <taxon>rosids</taxon>
        <taxon>malvids</taxon>
        <taxon>Sapindales</taxon>
        <taxon>Rutaceae</taxon>
        <taxon>Aurantioideae</taxon>
        <taxon>Citrus</taxon>
    </lineage>
</organism>
<evidence type="ECO:0000313" key="2">
    <source>
        <dbReference type="Proteomes" id="UP000829398"/>
    </source>
</evidence>
<proteinExistence type="predicted"/>